<keyword evidence="2" id="KW-0813">Transport</keyword>
<reference evidence="8" key="2">
    <citation type="journal article" date="2022" name="Microb. Genom.">
        <title>A chromosome-scale genome assembly of the tomato pathogen Cladosporium fulvum reveals a compartmentalized genome architecture and the presence of a dispensable chromosome.</title>
        <authorList>
            <person name="Zaccaron A.Z."/>
            <person name="Chen L.H."/>
            <person name="Samaras A."/>
            <person name="Stergiopoulos I."/>
        </authorList>
    </citation>
    <scope>NUCLEOTIDE SEQUENCE</scope>
    <source>
        <strain evidence="8">Race5_Kim</strain>
    </source>
</reference>
<gene>
    <name evidence="8" type="ORF">CLAFUR5_13420</name>
</gene>
<name>A0A9Q8PKR2_PASFU</name>
<evidence type="ECO:0000256" key="4">
    <source>
        <dbReference type="ARBA" id="ARBA00022989"/>
    </source>
</evidence>
<keyword evidence="9" id="KW-1185">Reference proteome</keyword>
<comment type="subcellular location">
    <subcellularLocation>
        <location evidence="1">Membrane</location>
        <topology evidence="1">Multi-pass membrane protein</topology>
    </subcellularLocation>
</comment>
<feature type="domain" description="Major facilitator superfamily (MFS) profile" evidence="7">
    <location>
        <begin position="52"/>
        <end position="468"/>
    </location>
</feature>
<feature type="transmembrane region" description="Helical" evidence="6">
    <location>
        <begin position="310"/>
        <end position="330"/>
    </location>
</feature>
<keyword evidence="3 6" id="KW-0812">Transmembrane</keyword>
<evidence type="ECO:0000256" key="3">
    <source>
        <dbReference type="ARBA" id="ARBA00022692"/>
    </source>
</evidence>
<dbReference type="EMBL" id="CP090174">
    <property type="protein sequence ID" value="UJO24273.1"/>
    <property type="molecule type" value="Genomic_DNA"/>
</dbReference>
<reference evidence="8" key="1">
    <citation type="submission" date="2021-12" db="EMBL/GenBank/DDBJ databases">
        <authorList>
            <person name="Zaccaron A."/>
            <person name="Stergiopoulos I."/>
        </authorList>
    </citation>
    <scope>NUCLEOTIDE SEQUENCE</scope>
    <source>
        <strain evidence="8">Race5_Kim</strain>
    </source>
</reference>
<dbReference type="InterPro" id="IPR020846">
    <property type="entry name" value="MFS_dom"/>
</dbReference>
<keyword evidence="4 6" id="KW-1133">Transmembrane helix</keyword>
<evidence type="ECO:0000256" key="1">
    <source>
        <dbReference type="ARBA" id="ARBA00004141"/>
    </source>
</evidence>
<dbReference type="Proteomes" id="UP000756132">
    <property type="component" value="Chromosome 12"/>
</dbReference>
<organism evidence="8 9">
    <name type="scientific">Passalora fulva</name>
    <name type="common">Tomato leaf mold</name>
    <name type="synonym">Cladosporium fulvum</name>
    <dbReference type="NCBI Taxonomy" id="5499"/>
    <lineage>
        <taxon>Eukaryota</taxon>
        <taxon>Fungi</taxon>
        <taxon>Dikarya</taxon>
        <taxon>Ascomycota</taxon>
        <taxon>Pezizomycotina</taxon>
        <taxon>Dothideomycetes</taxon>
        <taxon>Dothideomycetidae</taxon>
        <taxon>Mycosphaerellales</taxon>
        <taxon>Mycosphaerellaceae</taxon>
        <taxon>Fulvia</taxon>
    </lineage>
</organism>
<dbReference type="PANTHER" id="PTHR23504:SF3">
    <property type="entry name" value="MAJOR FACILITATOR SUPERFAMILY (MFS) PROFILE DOMAIN-CONTAINING PROTEIN"/>
    <property type="match status" value="1"/>
</dbReference>
<evidence type="ECO:0000313" key="9">
    <source>
        <dbReference type="Proteomes" id="UP000756132"/>
    </source>
</evidence>
<dbReference type="AlphaFoldDB" id="A0A9Q8PKR2"/>
<dbReference type="PANTHER" id="PTHR23504">
    <property type="entry name" value="MAJOR FACILITATOR SUPERFAMILY DOMAIN-CONTAINING PROTEIN 10"/>
    <property type="match status" value="1"/>
</dbReference>
<dbReference type="InterPro" id="IPR036259">
    <property type="entry name" value="MFS_trans_sf"/>
</dbReference>
<sequence>MAFKANETTPLLADSIPKLASDEDSDDTVLGSDDGDGRLLHDATEQPFNHWQIFALCCAAVTEPVACFCIFPFVSEMIQATGGLEESDVGFWAGAIESLFSVVQMGLMIIYGRMSDRFGRKPVLVFSLAGLSISTALFGLSRSLWQMVMFRCLAGSFAGSVLTVRIMVAESCNKSTEGRAFAWFMFARNGGILLGPVIGGAFVDPRLTSGISLFEQYPYLLATGITGAVCLLGTLLVAMFCHETLAEGDKLAKTKIQSMTTWQLLKAPGVASGLYIFGHTMFLALANTAVLPVFLFTSTANGGLGFSPRWISYFLAGLAASQGLWTLMSFPTLKRKMGTRKVMQICSCGWPLLFASMPVLNEVLRRDAIAAFWAVVPVPLIIGGGVAMSFAGAQLLVNDTCPSPTELALLNALTQTLNSAVRAVTPALFTSVFALGAKTQLLDGHLCWVVLIALTVPLQWALFFRAGT</sequence>
<dbReference type="GO" id="GO:0016020">
    <property type="term" value="C:membrane"/>
    <property type="evidence" value="ECO:0007669"/>
    <property type="project" value="UniProtKB-SubCell"/>
</dbReference>
<evidence type="ECO:0000256" key="6">
    <source>
        <dbReference type="SAM" id="Phobius"/>
    </source>
</evidence>
<dbReference type="Pfam" id="PF07690">
    <property type="entry name" value="MFS_1"/>
    <property type="match status" value="1"/>
</dbReference>
<protein>
    <submittedName>
        <fullName evidence="8">Efflux pump azaK</fullName>
    </submittedName>
</protein>
<dbReference type="InterPro" id="IPR011701">
    <property type="entry name" value="MFS"/>
</dbReference>
<feature type="transmembrane region" description="Helical" evidence="6">
    <location>
        <begin position="148"/>
        <end position="168"/>
    </location>
</feature>
<feature type="transmembrane region" description="Helical" evidence="6">
    <location>
        <begin position="219"/>
        <end position="241"/>
    </location>
</feature>
<feature type="transmembrane region" description="Helical" evidence="6">
    <location>
        <begin position="446"/>
        <end position="466"/>
    </location>
</feature>
<evidence type="ECO:0000256" key="5">
    <source>
        <dbReference type="ARBA" id="ARBA00023136"/>
    </source>
</evidence>
<dbReference type="GO" id="GO:0022857">
    <property type="term" value="F:transmembrane transporter activity"/>
    <property type="evidence" value="ECO:0007669"/>
    <property type="project" value="InterPro"/>
</dbReference>
<feature type="transmembrane region" description="Helical" evidence="6">
    <location>
        <begin position="123"/>
        <end position="142"/>
    </location>
</feature>
<dbReference type="SUPFAM" id="SSF103473">
    <property type="entry name" value="MFS general substrate transporter"/>
    <property type="match status" value="1"/>
</dbReference>
<accession>A0A9Q8PKR2</accession>
<proteinExistence type="predicted"/>
<keyword evidence="5 6" id="KW-0472">Membrane</keyword>
<dbReference type="GeneID" id="71993298"/>
<feature type="transmembrane region" description="Helical" evidence="6">
    <location>
        <begin position="180"/>
        <end position="199"/>
    </location>
</feature>
<evidence type="ECO:0000313" key="8">
    <source>
        <dbReference type="EMBL" id="UJO24273.1"/>
    </source>
</evidence>
<feature type="transmembrane region" description="Helical" evidence="6">
    <location>
        <begin position="89"/>
        <end position="111"/>
    </location>
</feature>
<dbReference type="Gene3D" id="1.20.1250.20">
    <property type="entry name" value="MFS general substrate transporter like domains"/>
    <property type="match status" value="1"/>
</dbReference>
<evidence type="ECO:0000259" key="7">
    <source>
        <dbReference type="PROSITE" id="PS50850"/>
    </source>
</evidence>
<dbReference type="OrthoDB" id="419616at2759"/>
<dbReference type="RefSeq" id="XP_047768639.1">
    <property type="nucleotide sequence ID" value="XM_047912568.1"/>
</dbReference>
<evidence type="ECO:0000256" key="2">
    <source>
        <dbReference type="ARBA" id="ARBA00022448"/>
    </source>
</evidence>
<feature type="transmembrane region" description="Helical" evidence="6">
    <location>
        <begin position="372"/>
        <end position="397"/>
    </location>
</feature>
<feature type="transmembrane region" description="Helical" evidence="6">
    <location>
        <begin position="53"/>
        <end position="74"/>
    </location>
</feature>
<dbReference type="KEGG" id="ffu:CLAFUR5_13420"/>
<dbReference type="PRINTS" id="PR01035">
    <property type="entry name" value="TCRTETA"/>
</dbReference>
<dbReference type="InterPro" id="IPR001958">
    <property type="entry name" value="Tet-R_TetA/multi-R_MdtG-like"/>
</dbReference>
<dbReference type="PROSITE" id="PS50850">
    <property type="entry name" value="MFS"/>
    <property type="match status" value="1"/>
</dbReference>
<feature type="transmembrane region" description="Helical" evidence="6">
    <location>
        <begin position="274"/>
        <end position="298"/>
    </location>
</feature>